<keyword evidence="2" id="KW-0186">Copper</keyword>
<dbReference type="CDD" id="cd00920">
    <property type="entry name" value="Cupredoxin"/>
    <property type="match status" value="1"/>
</dbReference>
<keyword evidence="3" id="KW-0732">Signal</keyword>
<dbReference type="PANTHER" id="PTHR34883:SF17">
    <property type="entry name" value="CUPREDOXIN"/>
    <property type="match status" value="1"/>
</dbReference>
<keyword evidence="1" id="KW-0479">Metal-binding</keyword>
<keyword evidence="6" id="KW-1185">Reference proteome</keyword>
<dbReference type="InterPro" id="IPR008972">
    <property type="entry name" value="Cupredoxin"/>
</dbReference>
<reference evidence="5" key="1">
    <citation type="journal article" date="2020" name="Stud. Mycol.">
        <title>101 Dothideomycetes genomes: a test case for predicting lifestyles and emergence of pathogens.</title>
        <authorList>
            <person name="Haridas S."/>
            <person name="Albert R."/>
            <person name="Binder M."/>
            <person name="Bloem J."/>
            <person name="Labutti K."/>
            <person name="Salamov A."/>
            <person name="Andreopoulos B."/>
            <person name="Baker S."/>
            <person name="Barry K."/>
            <person name="Bills G."/>
            <person name="Bluhm B."/>
            <person name="Cannon C."/>
            <person name="Castanera R."/>
            <person name="Culley D."/>
            <person name="Daum C."/>
            <person name="Ezra D."/>
            <person name="Gonzalez J."/>
            <person name="Henrissat B."/>
            <person name="Kuo A."/>
            <person name="Liang C."/>
            <person name="Lipzen A."/>
            <person name="Lutzoni F."/>
            <person name="Magnuson J."/>
            <person name="Mondo S."/>
            <person name="Nolan M."/>
            <person name="Ohm R."/>
            <person name="Pangilinan J."/>
            <person name="Park H.-J."/>
            <person name="Ramirez L."/>
            <person name="Alfaro M."/>
            <person name="Sun H."/>
            <person name="Tritt A."/>
            <person name="Yoshinaga Y."/>
            <person name="Zwiers L.-H."/>
            <person name="Turgeon B."/>
            <person name="Goodwin S."/>
            <person name="Spatafora J."/>
            <person name="Crous P."/>
            <person name="Grigoriev I."/>
        </authorList>
    </citation>
    <scope>NUCLEOTIDE SEQUENCE</scope>
    <source>
        <strain evidence="5">CBS 122368</strain>
    </source>
</reference>
<dbReference type="PANTHER" id="PTHR34883">
    <property type="entry name" value="SERINE-RICH PROTEIN, PUTATIVE-RELATED-RELATED"/>
    <property type="match status" value="1"/>
</dbReference>
<feature type="domain" description="Blue (type 1) copper" evidence="4">
    <location>
        <begin position="22"/>
        <end position="117"/>
    </location>
</feature>
<dbReference type="Pfam" id="PF00127">
    <property type="entry name" value="Copper-bind"/>
    <property type="match status" value="1"/>
</dbReference>
<evidence type="ECO:0000256" key="1">
    <source>
        <dbReference type="ARBA" id="ARBA00022723"/>
    </source>
</evidence>
<evidence type="ECO:0000256" key="3">
    <source>
        <dbReference type="SAM" id="SignalP"/>
    </source>
</evidence>
<dbReference type="GeneID" id="54577143"/>
<dbReference type="EMBL" id="ML987196">
    <property type="protein sequence ID" value="KAF2248500.1"/>
    <property type="molecule type" value="Genomic_DNA"/>
</dbReference>
<proteinExistence type="predicted"/>
<dbReference type="GO" id="GO:0009055">
    <property type="term" value="F:electron transfer activity"/>
    <property type="evidence" value="ECO:0007669"/>
    <property type="project" value="InterPro"/>
</dbReference>
<dbReference type="InterPro" id="IPR052953">
    <property type="entry name" value="Ser-rich/MCO-related"/>
</dbReference>
<dbReference type="RefSeq" id="XP_033683504.1">
    <property type="nucleotide sequence ID" value="XM_033823813.1"/>
</dbReference>
<dbReference type="SUPFAM" id="SSF49503">
    <property type="entry name" value="Cupredoxins"/>
    <property type="match status" value="1"/>
</dbReference>
<evidence type="ECO:0000313" key="6">
    <source>
        <dbReference type="Proteomes" id="UP000800094"/>
    </source>
</evidence>
<dbReference type="GO" id="GO:0005507">
    <property type="term" value="F:copper ion binding"/>
    <property type="evidence" value="ECO:0007669"/>
    <property type="project" value="InterPro"/>
</dbReference>
<accession>A0A6A6IG34</accession>
<dbReference type="Proteomes" id="UP000800094">
    <property type="component" value="Unassembled WGS sequence"/>
</dbReference>
<organism evidence="5 6">
    <name type="scientific">Trematosphaeria pertusa</name>
    <dbReference type="NCBI Taxonomy" id="390896"/>
    <lineage>
        <taxon>Eukaryota</taxon>
        <taxon>Fungi</taxon>
        <taxon>Dikarya</taxon>
        <taxon>Ascomycota</taxon>
        <taxon>Pezizomycotina</taxon>
        <taxon>Dothideomycetes</taxon>
        <taxon>Pleosporomycetidae</taxon>
        <taxon>Pleosporales</taxon>
        <taxon>Massarineae</taxon>
        <taxon>Trematosphaeriaceae</taxon>
        <taxon>Trematosphaeria</taxon>
    </lineage>
</organism>
<dbReference type="Gene3D" id="2.60.40.420">
    <property type="entry name" value="Cupredoxins - blue copper proteins"/>
    <property type="match status" value="1"/>
</dbReference>
<sequence>MRFSVAAAATALVGSAIAADHLVVVGNGSLTFEPNNVQAAEGDTVTFKFWPKNHSVAQSTFANPCEPMSNGFWSGYVPSTSGAATETFMVEVTNASAPIWFYCTQGQHCTSGMAGAINAPSSGNTADAFIEAAKQADNIAEPASTAGTGGMLMNGTMSSTASGSASTASSTGAASSVNVNGGVVFTGMMGMFAYLLM</sequence>
<gene>
    <name evidence="5" type="ORF">BU26DRAFT_429000</name>
</gene>
<evidence type="ECO:0000313" key="5">
    <source>
        <dbReference type="EMBL" id="KAF2248500.1"/>
    </source>
</evidence>
<evidence type="ECO:0000256" key="2">
    <source>
        <dbReference type="ARBA" id="ARBA00023008"/>
    </source>
</evidence>
<dbReference type="OrthoDB" id="2331100at2759"/>
<protein>
    <submittedName>
        <fullName evidence="5">Cupredoxin</fullName>
    </submittedName>
</protein>
<evidence type="ECO:0000259" key="4">
    <source>
        <dbReference type="Pfam" id="PF00127"/>
    </source>
</evidence>
<dbReference type="InterPro" id="IPR000923">
    <property type="entry name" value="BlueCu_1"/>
</dbReference>
<name>A0A6A6IG34_9PLEO</name>
<dbReference type="AlphaFoldDB" id="A0A6A6IG34"/>
<feature type="signal peptide" evidence="3">
    <location>
        <begin position="1"/>
        <end position="18"/>
    </location>
</feature>
<feature type="chain" id="PRO_5025674937" evidence="3">
    <location>
        <begin position="19"/>
        <end position="197"/>
    </location>
</feature>